<name>A0AAE1GVA1_9NEOP</name>
<evidence type="ECO:0000256" key="1">
    <source>
        <dbReference type="SAM" id="MobiDB-lite"/>
    </source>
</evidence>
<dbReference type="PANTHER" id="PTHR46601:SF1">
    <property type="entry name" value="ADF-H DOMAIN-CONTAINING PROTEIN"/>
    <property type="match status" value="1"/>
</dbReference>
<dbReference type="PANTHER" id="PTHR46601">
    <property type="entry name" value="ULP_PROTEASE DOMAIN-CONTAINING PROTEIN"/>
    <property type="match status" value="1"/>
</dbReference>
<reference evidence="2" key="1">
    <citation type="submission" date="2021-07" db="EMBL/GenBank/DDBJ databases">
        <authorList>
            <person name="Catto M.A."/>
            <person name="Jacobson A."/>
            <person name="Kennedy G."/>
            <person name="Labadie P."/>
            <person name="Hunt B.G."/>
            <person name="Srinivasan R."/>
        </authorList>
    </citation>
    <scope>NUCLEOTIDE SEQUENCE</scope>
    <source>
        <strain evidence="2">PL_HMW_Pooled</strain>
        <tissue evidence="2">Head</tissue>
    </source>
</reference>
<evidence type="ECO:0000313" key="3">
    <source>
        <dbReference type="Proteomes" id="UP001219518"/>
    </source>
</evidence>
<proteinExistence type="predicted"/>
<gene>
    <name evidence="2" type="ORF">KUF71_019636</name>
</gene>
<dbReference type="Proteomes" id="UP001219518">
    <property type="component" value="Unassembled WGS sequence"/>
</dbReference>
<dbReference type="AlphaFoldDB" id="A0AAE1GVA1"/>
<sequence>MSETCSLGAFSAEDLREPKHASICLMTDVKCKSDFSQEQWELLTFRTNHVQIENICKNHEMYYLSFYHLKQKWCCDPSDNHKSKPTKGSINITLALCQSLQFSYPVLKPGRKLCSPCYTKMSTLSKKLTMEKIREGSSPLDSDNTLFAHPDPSMSQTVAAGASTSGGTQSSVSSEAQSEPSEGGSSSDSSFHFTPKTSKSEALQQIKSLEKFLSDNNISIRTRQLDTVSYCAEKYNEICVVLKETFEAVCRKEIRTEVDDFNEMMSQLKDKFVNSSSYSVQIAVLSVLPKSWSLSSIMNIFGLKSRHIITTTKKLVNMQGILPVTAKRVGHGLPETTLTAVQNFFDDDGQAIYMLPGKKDCFTIKKDNIKEKVQKRLLLAPLNELYAMFLEKNKDVKISFSAFAQRRPKYCVLAGHPGTCTVCVCSYHQNVQLMVEGAGLKQATKNDSHPIRDTRDLLNLIRCENTKEECIDQKCNDCPGVLQLQELVELVLDIECVDTITYQQWVKKSELKFWTLETVQKERDDFAFSLVSATESLILHDFIAAKQKEHFFQLKSNLLKSGEAVISLDFSENYSFMIQNSIQSFHWSNQQATVHPFIAYYKNEAGELSHDCYVIVSDSLKHESHTVHVFLEKYLQHLKMKVPGLKHVKYWTDGCAAQYKSFKTVANLCHHELDFGLTAEQHYFPTSHGKTANDGVGGTFKRAATLASIRGELIRTPQELYEWARKKWPQDGSQKITVGFVSADEVEAALPMLEARYKRALPVPQIKKMHFIKPLSMYEISSKTFSVSDRSTIIKVRNNRTPPEFENLANGSFVTLACGNTWKLAQVVDKNEESKSLSVKIFEKYGSKGSRWCEKSPATATACNQQDILTIITAPTPKRTWSKQQIFSLNQQELKEVRLQLSIYKEHKEEEYEQEVEEEGL</sequence>
<reference evidence="2" key="2">
    <citation type="journal article" date="2023" name="BMC Genomics">
        <title>Pest status, molecular evolution, and epigenetic factors derived from the genome assembly of Frankliniella fusca, a thysanopteran phytovirus vector.</title>
        <authorList>
            <person name="Catto M.A."/>
            <person name="Labadie P.E."/>
            <person name="Jacobson A.L."/>
            <person name="Kennedy G.G."/>
            <person name="Srinivasan R."/>
            <person name="Hunt B.G."/>
        </authorList>
    </citation>
    <scope>NUCLEOTIDE SEQUENCE</scope>
    <source>
        <strain evidence="2">PL_HMW_Pooled</strain>
    </source>
</reference>
<feature type="compositionally biased region" description="Low complexity" evidence="1">
    <location>
        <begin position="155"/>
        <end position="190"/>
    </location>
</feature>
<keyword evidence="3" id="KW-1185">Reference proteome</keyword>
<dbReference type="EMBL" id="JAHWGI010000105">
    <property type="protein sequence ID" value="KAK3909533.1"/>
    <property type="molecule type" value="Genomic_DNA"/>
</dbReference>
<evidence type="ECO:0000313" key="2">
    <source>
        <dbReference type="EMBL" id="KAK3909533.1"/>
    </source>
</evidence>
<feature type="region of interest" description="Disordered" evidence="1">
    <location>
        <begin position="133"/>
        <end position="195"/>
    </location>
</feature>
<comment type="caution">
    <text evidence="2">The sequence shown here is derived from an EMBL/GenBank/DDBJ whole genome shotgun (WGS) entry which is preliminary data.</text>
</comment>
<organism evidence="2 3">
    <name type="scientific">Frankliniella fusca</name>
    <dbReference type="NCBI Taxonomy" id="407009"/>
    <lineage>
        <taxon>Eukaryota</taxon>
        <taxon>Metazoa</taxon>
        <taxon>Ecdysozoa</taxon>
        <taxon>Arthropoda</taxon>
        <taxon>Hexapoda</taxon>
        <taxon>Insecta</taxon>
        <taxon>Pterygota</taxon>
        <taxon>Neoptera</taxon>
        <taxon>Paraneoptera</taxon>
        <taxon>Thysanoptera</taxon>
        <taxon>Terebrantia</taxon>
        <taxon>Thripoidea</taxon>
        <taxon>Thripidae</taxon>
        <taxon>Frankliniella</taxon>
    </lineage>
</organism>
<protein>
    <submittedName>
        <fullName evidence="2">ARL14 effector protein</fullName>
    </submittedName>
</protein>
<accession>A0AAE1GVA1</accession>